<keyword evidence="5" id="KW-1003">Cell membrane</keyword>
<dbReference type="InterPro" id="IPR011002">
    <property type="entry name" value="FliG_a-hlx"/>
</dbReference>
<evidence type="ECO:0000256" key="8">
    <source>
        <dbReference type="ARBA" id="ARBA00023136"/>
    </source>
</evidence>
<dbReference type="PANTHER" id="PTHR30534">
    <property type="entry name" value="FLAGELLAR MOTOR SWITCH PROTEIN FLIG"/>
    <property type="match status" value="1"/>
</dbReference>
<dbReference type="Proteomes" id="UP000198346">
    <property type="component" value="Unassembled WGS sequence"/>
</dbReference>
<dbReference type="GO" id="GO:0009425">
    <property type="term" value="C:bacterial-type flagellum basal body"/>
    <property type="evidence" value="ECO:0007669"/>
    <property type="project" value="UniProtKB-SubCell"/>
</dbReference>
<keyword evidence="7" id="KW-0283">Flagellar rotation</keyword>
<dbReference type="InterPro" id="IPR023087">
    <property type="entry name" value="Flg_Motor_Flig_C"/>
</dbReference>
<dbReference type="GO" id="GO:0071973">
    <property type="term" value="P:bacterial-type flagellum-dependent cell motility"/>
    <property type="evidence" value="ECO:0007669"/>
    <property type="project" value="InterPro"/>
</dbReference>
<reference evidence="14 15" key="1">
    <citation type="submission" date="2017-07" db="EMBL/GenBank/DDBJ databases">
        <authorList>
            <person name="Sun Z.S."/>
            <person name="Albrecht U."/>
            <person name="Echele G."/>
            <person name="Lee C.C."/>
        </authorList>
    </citation>
    <scope>NUCLEOTIDE SEQUENCE [LARGE SCALE GENOMIC DNA]</scope>
    <source>
        <strain evidence="14 15">CGMCC 1.12710</strain>
    </source>
</reference>
<dbReference type="Gene3D" id="1.10.220.30">
    <property type="match status" value="3"/>
</dbReference>
<dbReference type="InterPro" id="IPR000090">
    <property type="entry name" value="Flg_Motor_Flig"/>
</dbReference>
<evidence type="ECO:0000256" key="9">
    <source>
        <dbReference type="ARBA" id="ARBA00023143"/>
    </source>
</evidence>
<dbReference type="EMBL" id="FZQA01000001">
    <property type="protein sequence ID" value="SNT68358.1"/>
    <property type="molecule type" value="Genomic_DNA"/>
</dbReference>
<keyword evidence="14" id="KW-0966">Cell projection</keyword>
<evidence type="ECO:0000313" key="15">
    <source>
        <dbReference type="Proteomes" id="UP000198346"/>
    </source>
</evidence>
<comment type="function">
    <text evidence="10">FliG is one of three proteins (FliG, FliN, FliM) that forms the rotor-mounted switch complex (C ring), located at the base of the basal body. This complex interacts with the CheY and CheZ chemotaxis proteins, in addition to contacting components of the motor that determine the direction of flagellar rotation.</text>
</comment>
<evidence type="ECO:0000256" key="3">
    <source>
        <dbReference type="ARBA" id="ARBA00010299"/>
    </source>
</evidence>
<keyword evidence="8" id="KW-0472">Membrane</keyword>
<evidence type="ECO:0000256" key="5">
    <source>
        <dbReference type="ARBA" id="ARBA00022475"/>
    </source>
</evidence>
<keyword evidence="9" id="KW-0975">Bacterial flagellum</keyword>
<name>A0A239PKL8_9PROT</name>
<evidence type="ECO:0000259" key="11">
    <source>
        <dbReference type="Pfam" id="PF01706"/>
    </source>
</evidence>
<proteinExistence type="inferred from homology"/>
<dbReference type="PANTHER" id="PTHR30534:SF0">
    <property type="entry name" value="FLAGELLAR MOTOR SWITCH PROTEIN FLIG"/>
    <property type="match status" value="1"/>
</dbReference>
<comment type="subcellular location">
    <subcellularLocation>
        <location evidence="1">Bacterial flagellum basal body</location>
    </subcellularLocation>
    <subcellularLocation>
        <location evidence="2">Cell membrane</location>
        <topology evidence="2">Peripheral membrane protein</topology>
        <orientation evidence="2">Cytoplasmic side</orientation>
    </subcellularLocation>
</comment>
<dbReference type="InterPro" id="IPR032779">
    <property type="entry name" value="FliG_M"/>
</dbReference>
<evidence type="ECO:0000256" key="7">
    <source>
        <dbReference type="ARBA" id="ARBA00022779"/>
    </source>
</evidence>
<gene>
    <name evidence="14" type="ORF">SAMN06297382_0860</name>
</gene>
<evidence type="ECO:0000256" key="6">
    <source>
        <dbReference type="ARBA" id="ARBA00022500"/>
    </source>
</evidence>
<evidence type="ECO:0000259" key="12">
    <source>
        <dbReference type="Pfam" id="PF14841"/>
    </source>
</evidence>
<protein>
    <recommendedName>
        <fullName evidence="4">Flagellar motor switch protein FliG</fullName>
    </recommendedName>
</protein>
<dbReference type="AlphaFoldDB" id="A0A239PKL8"/>
<feature type="domain" description="Flagellar motor switch protein FliG C-terminal" evidence="11">
    <location>
        <begin position="233"/>
        <end position="342"/>
    </location>
</feature>
<accession>A0A239PKL8</accession>
<sequence>MTAEAATGKSVATRLEGATGFTAPQKAAMIIAALGPDAAGPIIERIGDKHLRAFAEAYTQLRTVPRRHLVAVVSEFLNELGGEDGEVRGGFDEARALISRFKSEETATKVLDEVPGARSVWEKLADVDDKALADYLSRQQPQTAAVILARIDAEKASSVLGLFEPDFARAALVRLARPMPVRKEALNVLAEAVERDFLAPLRRASKAVRPGQMIGAMMNNMPEDKRDSLLEIIAAETPDILEEVKAQILTFKDIPERVPANAVPLVVREVDADVFLKAVKYGRQNAPEAVEFIFKNISQRLGQQYQEQIEALKPVPVAEAEACQGQFMATVRRLVAAGEFELNRIETDGSDDEVYV</sequence>
<keyword evidence="6" id="KW-0145">Chemotaxis</keyword>
<evidence type="ECO:0000256" key="10">
    <source>
        <dbReference type="ARBA" id="ARBA00025598"/>
    </source>
</evidence>
<organism evidence="14 15">
    <name type="scientific">Amphiplicatus metriothermophilus</name>
    <dbReference type="NCBI Taxonomy" id="1519374"/>
    <lineage>
        <taxon>Bacteria</taxon>
        <taxon>Pseudomonadati</taxon>
        <taxon>Pseudomonadota</taxon>
        <taxon>Alphaproteobacteria</taxon>
        <taxon>Parvularculales</taxon>
        <taxon>Parvularculaceae</taxon>
        <taxon>Amphiplicatus</taxon>
    </lineage>
</organism>
<evidence type="ECO:0000259" key="13">
    <source>
        <dbReference type="Pfam" id="PF14842"/>
    </source>
</evidence>
<dbReference type="RefSeq" id="WP_089411307.1">
    <property type="nucleotide sequence ID" value="NZ_FZQA01000001.1"/>
</dbReference>
<dbReference type="Pfam" id="PF01706">
    <property type="entry name" value="FliG_C"/>
    <property type="match status" value="1"/>
</dbReference>
<keyword evidence="15" id="KW-1185">Reference proteome</keyword>
<dbReference type="GO" id="GO:0005886">
    <property type="term" value="C:plasma membrane"/>
    <property type="evidence" value="ECO:0007669"/>
    <property type="project" value="UniProtKB-SubCell"/>
</dbReference>
<dbReference type="Pfam" id="PF14842">
    <property type="entry name" value="FliG_N"/>
    <property type="match status" value="1"/>
</dbReference>
<evidence type="ECO:0000256" key="1">
    <source>
        <dbReference type="ARBA" id="ARBA00004117"/>
    </source>
</evidence>
<keyword evidence="14" id="KW-0969">Cilium</keyword>
<evidence type="ECO:0000256" key="4">
    <source>
        <dbReference type="ARBA" id="ARBA00021870"/>
    </source>
</evidence>
<dbReference type="InterPro" id="IPR028263">
    <property type="entry name" value="FliG_N"/>
</dbReference>
<dbReference type="GO" id="GO:0006935">
    <property type="term" value="P:chemotaxis"/>
    <property type="evidence" value="ECO:0007669"/>
    <property type="project" value="UniProtKB-KW"/>
</dbReference>
<feature type="domain" description="Flagellar motor switch protein FliG middle" evidence="12">
    <location>
        <begin position="130"/>
        <end position="198"/>
    </location>
</feature>
<comment type="similarity">
    <text evidence="3">Belongs to the FliG family.</text>
</comment>
<keyword evidence="14" id="KW-0282">Flagellum</keyword>
<evidence type="ECO:0000256" key="2">
    <source>
        <dbReference type="ARBA" id="ARBA00004413"/>
    </source>
</evidence>
<dbReference type="SUPFAM" id="SSF48029">
    <property type="entry name" value="FliG"/>
    <property type="match status" value="2"/>
</dbReference>
<dbReference type="Pfam" id="PF14841">
    <property type="entry name" value="FliG_M"/>
    <property type="match status" value="1"/>
</dbReference>
<evidence type="ECO:0000313" key="14">
    <source>
        <dbReference type="EMBL" id="SNT68358.1"/>
    </source>
</evidence>
<dbReference type="GO" id="GO:0003774">
    <property type="term" value="F:cytoskeletal motor activity"/>
    <property type="evidence" value="ECO:0007669"/>
    <property type="project" value="InterPro"/>
</dbReference>
<dbReference type="OrthoDB" id="7616820at2"/>
<feature type="domain" description="Flagellar motor switch protein FliG N-terminal" evidence="13">
    <location>
        <begin position="22"/>
        <end position="115"/>
    </location>
</feature>
<dbReference type="PRINTS" id="PR00954">
    <property type="entry name" value="FLGMOTORFLIG"/>
</dbReference>